<dbReference type="UniPathway" id="UPA00610">
    <property type="reaction ID" value="UER00666"/>
</dbReference>
<evidence type="ECO:0000256" key="13">
    <source>
        <dbReference type="RuleBase" id="RU367024"/>
    </source>
</evidence>
<dbReference type="NCBIfam" id="TIGR00576">
    <property type="entry name" value="dut"/>
    <property type="match status" value="1"/>
</dbReference>
<dbReference type="GO" id="GO:0004170">
    <property type="term" value="F:dUTP diphosphatase activity"/>
    <property type="evidence" value="ECO:0007669"/>
    <property type="project" value="UniProtKB-UniRule"/>
</dbReference>
<dbReference type="VEuPathDB" id="FungiDB:YALI1_F25908g"/>
<comment type="similarity">
    <text evidence="3 13">Belongs to the dUTPase family.</text>
</comment>
<accession>A0A371C3Q4</accession>
<evidence type="ECO:0000256" key="12">
    <source>
        <dbReference type="ARBA" id="ARBA00048211"/>
    </source>
</evidence>
<dbReference type="PANTHER" id="PTHR11241">
    <property type="entry name" value="DEOXYURIDINE 5'-TRIPHOSPHATE NUCLEOTIDOHYDROLASE"/>
    <property type="match status" value="1"/>
</dbReference>
<dbReference type="CDD" id="cd07557">
    <property type="entry name" value="trimeric_dUTPase"/>
    <property type="match status" value="1"/>
</dbReference>
<dbReference type="GO" id="GO:0000287">
    <property type="term" value="F:magnesium ion binding"/>
    <property type="evidence" value="ECO:0007669"/>
    <property type="project" value="UniProtKB-UniRule"/>
</dbReference>
<evidence type="ECO:0000256" key="3">
    <source>
        <dbReference type="ARBA" id="ARBA00006581"/>
    </source>
</evidence>
<evidence type="ECO:0000256" key="2">
    <source>
        <dbReference type="ARBA" id="ARBA00005142"/>
    </source>
</evidence>
<keyword evidence="7 13" id="KW-0479">Metal-binding</keyword>
<dbReference type="VEuPathDB" id="FungiDB:YALI0_F19448g"/>
<evidence type="ECO:0000256" key="7">
    <source>
        <dbReference type="ARBA" id="ARBA00022723"/>
    </source>
</evidence>
<dbReference type="InterPro" id="IPR029054">
    <property type="entry name" value="dUTPase-like"/>
</dbReference>
<comment type="cofactor">
    <cofactor evidence="1 13">
        <name>Mg(2+)</name>
        <dbReference type="ChEBI" id="CHEBI:18420"/>
    </cofactor>
</comment>
<reference evidence="15 16" key="1">
    <citation type="submission" date="2018-07" db="EMBL/GenBank/DDBJ databases">
        <title>Draft Genome Assemblies for Five Robust Yarrowia lipolytica Strains Exhibiting High Lipid Production and Pentose Sugar Utilization and Sugar Alcohol Secretion from Undetoxified Lignocellulosic Biomass Hydrolysates.</title>
        <authorList>
            <consortium name="DOE Joint Genome Institute"/>
            <person name="Walker C."/>
            <person name="Ryu S."/>
            <person name="Na H."/>
            <person name="Zane M."/>
            <person name="LaButti K."/>
            <person name="Lipzen A."/>
            <person name="Haridas S."/>
            <person name="Barry K."/>
            <person name="Grigoriev I.V."/>
            <person name="Quarterman J."/>
            <person name="Slininger P."/>
            <person name="Dien B."/>
            <person name="Trinh C.T."/>
        </authorList>
    </citation>
    <scope>NUCLEOTIDE SEQUENCE [LARGE SCALE GENOMIC DNA]</scope>
    <source>
        <strain evidence="15 16">YB392</strain>
    </source>
</reference>
<dbReference type="NCBIfam" id="NF001862">
    <property type="entry name" value="PRK00601.1"/>
    <property type="match status" value="1"/>
</dbReference>
<dbReference type="Pfam" id="PF00692">
    <property type="entry name" value="dUTPase"/>
    <property type="match status" value="1"/>
</dbReference>
<sequence>MSLKVAFLNENARAPTRGSVHAAGYDLYAAEEKTIPANGRGLVDLGLSMSIPEGTYARIAPRSGLAVKNGLSTGAGVIDYDYRGPVKVMLFNHSTEDFNVTIGDRVAQMILERIVTPEVQVVQTNDLESTERGAGGFGSTGINDEKKLNSSFTHSGLENQPEQLFLTTVTFCRITYRESLW</sequence>
<evidence type="ECO:0000256" key="10">
    <source>
        <dbReference type="ARBA" id="ARBA00023080"/>
    </source>
</evidence>
<dbReference type="GO" id="GO:0006226">
    <property type="term" value="P:dUMP biosynthetic process"/>
    <property type="evidence" value="ECO:0007669"/>
    <property type="project" value="UniProtKB-UniRule"/>
</dbReference>
<dbReference type="InterPro" id="IPR033704">
    <property type="entry name" value="dUTPase_trimeric"/>
</dbReference>
<dbReference type="Proteomes" id="UP000256601">
    <property type="component" value="Unassembled WGS sequence"/>
</dbReference>
<dbReference type="GO" id="GO:0046081">
    <property type="term" value="P:dUTP catabolic process"/>
    <property type="evidence" value="ECO:0007669"/>
    <property type="project" value="UniProtKB-UniRule"/>
</dbReference>
<comment type="subunit">
    <text evidence="4 13">Homotrimer.</text>
</comment>
<keyword evidence="10 13" id="KW-0546">Nucleotide metabolism</keyword>
<name>A0A371C3Q4_YARLL</name>
<dbReference type="FunFam" id="2.70.40.10:FF:000007">
    <property type="entry name" value="dUTP pyrophosphatase"/>
    <property type="match status" value="1"/>
</dbReference>
<dbReference type="AlphaFoldDB" id="A0A371C3Q4"/>
<protein>
    <recommendedName>
        <fullName evidence="6 13">Deoxyuridine 5'-triphosphate nucleotidohydrolase</fullName>
        <shortName evidence="13">dUTPase</shortName>
        <ecNumber evidence="5 13">3.6.1.23</ecNumber>
    </recommendedName>
    <alternativeName>
        <fullName evidence="11 13">dUTP pyrophosphatase</fullName>
    </alternativeName>
</protein>
<evidence type="ECO:0000256" key="5">
    <source>
        <dbReference type="ARBA" id="ARBA00012379"/>
    </source>
</evidence>
<comment type="pathway">
    <text evidence="2 13">Pyrimidine metabolism; dUMP biosynthesis; dUMP from dCTP (dUTP route): step 2/2.</text>
</comment>
<evidence type="ECO:0000256" key="11">
    <source>
        <dbReference type="ARBA" id="ARBA00030698"/>
    </source>
</evidence>
<evidence type="ECO:0000256" key="1">
    <source>
        <dbReference type="ARBA" id="ARBA00001946"/>
    </source>
</evidence>
<organism evidence="15 16">
    <name type="scientific">Yarrowia lipolytica</name>
    <name type="common">Candida lipolytica</name>
    <dbReference type="NCBI Taxonomy" id="4952"/>
    <lineage>
        <taxon>Eukaryota</taxon>
        <taxon>Fungi</taxon>
        <taxon>Dikarya</taxon>
        <taxon>Ascomycota</taxon>
        <taxon>Saccharomycotina</taxon>
        <taxon>Dipodascomycetes</taxon>
        <taxon>Dipodascales</taxon>
        <taxon>Dipodascales incertae sedis</taxon>
        <taxon>Yarrowia</taxon>
    </lineage>
</organism>
<proteinExistence type="inferred from homology"/>
<dbReference type="InterPro" id="IPR036157">
    <property type="entry name" value="dUTPase-like_sf"/>
</dbReference>
<dbReference type="EC" id="3.6.1.23" evidence="5 13"/>
<dbReference type="InterPro" id="IPR008181">
    <property type="entry name" value="dUTPase"/>
</dbReference>
<evidence type="ECO:0000256" key="4">
    <source>
        <dbReference type="ARBA" id="ARBA00011233"/>
    </source>
</evidence>
<evidence type="ECO:0000313" key="15">
    <source>
        <dbReference type="EMBL" id="RDW24924.1"/>
    </source>
</evidence>
<dbReference type="SUPFAM" id="SSF51283">
    <property type="entry name" value="dUTPase-like"/>
    <property type="match status" value="1"/>
</dbReference>
<dbReference type="PANTHER" id="PTHR11241:SF0">
    <property type="entry name" value="DEOXYURIDINE 5'-TRIPHOSPHATE NUCLEOTIDOHYDROLASE"/>
    <property type="match status" value="1"/>
</dbReference>
<evidence type="ECO:0000256" key="6">
    <source>
        <dbReference type="ARBA" id="ARBA00021732"/>
    </source>
</evidence>
<evidence type="ECO:0000259" key="14">
    <source>
        <dbReference type="Pfam" id="PF00692"/>
    </source>
</evidence>
<comment type="catalytic activity">
    <reaction evidence="12">
        <text>dUTP + H2O = dUMP + diphosphate + H(+)</text>
        <dbReference type="Rhea" id="RHEA:10248"/>
        <dbReference type="ChEBI" id="CHEBI:15377"/>
        <dbReference type="ChEBI" id="CHEBI:15378"/>
        <dbReference type="ChEBI" id="CHEBI:33019"/>
        <dbReference type="ChEBI" id="CHEBI:61555"/>
        <dbReference type="ChEBI" id="CHEBI:246422"/>
        <dbReference type="EC" id="3.6.1.23"/>
    </reaction>
    <physiologicalReaction direction="left-to-right" evidence="12">
        <dbReference type="Rhea" id="RHEA:10249"/>
    </physiologicalReaction>
</comment>
<evidence type="ECO:0000256" key="8">
    <source>
        <dbReference type="ARBA" id="ARBA00022801"/>
    </source>
</evidence>
<dbReference type="Gene3D" id="2.70.40.10">
    <property type="match status" value="1"/>
</dbReference>
<feature type="domain" description="dUTPase-like" evidence="14">
    <location>
        <begin position="11"/>
        <end position="141"/>
    </location>
</feature>
<keyword evidence="8 13" id="KW-0378">Hydrolase</keyword>
<gene>
    <name evidence="15" type="ORF">B0I71DRAFT_165735</name>
</gene>
<keyword evidence="9 13" id="KW-0460">Magnesium</keyword>
<comment type="function">
    <text evidence="13">Involved in nucleotide metabolism via production of dUMP, the immediate precursor of thymidine nucleotides, and decreases the intracellular concentration of dUTP so that uracil cannot be incorporated into DNA.</text>
</comment>
<dbReference type="EMBL" id="KZ859015">
    <property type="protein sequence ID" value="RDW24924.1"/>
    <property type="molecule type" value="Genomic_DNA"/>
</dbReference>
<evidence type="ECO:0000256" key="9">
    <source>
        <dbReference type="ARBA" id="ARBA00022842"/>
    </source>
</evidence>
<evidence type="ECO:0000313" key="16">
    <source>
        <dbReference type="Proteomes" id="UP000256601"/>
    </source>
</evidence>